<dbReference type="Pfam" id="PF14502">
    <property type="entry name" value="HTH_41"/>
    <property type="match status" value="1"/>
</dbReference>
<dbReference type="NCBIfam" id="NF041241">
    <property type="entry name" value="YhfZ_full"/>
    <property type="match status" value="1"/>
</dbReference>
<comment type="caution">
    <text evidence="3">The sequence shown here is derived from an EMBL/GenBank/DDBJ whole genome shotgun (WGS) entry which is preliminary data.</text>
</comment>
<dbReference type="AlphaFoldDB" id="A0A0D1ALI9"/>
<dbReference type="Proteomes" id="UP000032250">
    <property type="component" value="Unassembled WGS sequence"/>
</dbReference>
<protein>
    <recommendedName>
        <fullName evidence="5">Transcriptional regulator</fullName>
    </recommendedName>
</protein>
<dbReference type="InterPro" id="IPR036388">
    <property type="entry name" value="WH-like_DNA-bd_sf"/>
</dbReference>
<dbReference type="Gene3D" id="1.10.10.10">
    <property type="entry name" value="Winged helix-like DNA-binding domain superfamily/Winged helix DNA-binding domain"/>
    <property type="match status" value="1"/>
</dbReference>
<dbReference type="Pfam" id="PF14503">
    <property type="entry name" value="YhfZ_C"/>
    <property type="match status" value="1"/>
</dbReference>
<evidence type="ECO:0000259" key="2">
    <source>
        <dbReference type="Pfam" id="PF14503"/>
    </source>
</evidence>
<dbReference type="InterPro" id="IPR041444">
    <property type="entry name" value="HTH_41"/>
</dbReference>
<dbReference type="SUPFAM" id="SSF53850">
    <property type="entry name" value="Periplasmic binding protein-like II"/>
    <property type="match status" value="1"/>
</dbReference>
<dbReference type="Gene3D" id="3.40.190.10">
    <property type="entry name" value="Periplasmic binding protein-like II"/>
    <property type="match status" value="2"/>
</dbReference>
<evidence type="ECO:0008006" key="5">
    <source>
        <dbReference type="Google" id="ProtNLM"/>
    </source>
</evidence>
<evidence type="ECO:0000313" key="4">
    <source>
        <dbReference type="Proteomes" id="UP000032250"/>
    </source>
</evidence>
<proteinExistence type="predicted"/>
<accession>A0A0D1ALI9</accession>
<dbReference type="HOGENOM" id="CLU_073294_1_0_9"/>
<dbReference type="PATRIC" id="fig|1379739.3.peg.2466"/>
<dbReference type="RefSeq" id="WP_003485475.1">
    <property type="nucleotide sequence ID" value="NZ_JXSU01000007.1"/>
</dbReference>
<dbReference type="SUPFAM" id="SSF46785">
    <property type="entry name" value="Winged helix' DNA-binding domain"/>
    <property type="match status" value="1"/>
</dbReference>
<feature type="domain" description="YhfZ helix-turn-helix" evidence="1">
    <location>
        <begin position="27"/>
        <end position="73"/>
    </location>
</feature>
<evidence type="ECO:0000313" key="3">
    <source>
        <dbReference type="EMBL" id="KIS23999.1"/>
    </source>
</evidence>
<dbReference type="InterPro" id="IPR032791">
    <property type="entry name" value="YhfZ_C"/>
</dbReference>
<organism evidence="3 4">
    <name type="scientific">Clostridium botulinum B2 450</name>
    <dbReference type="NCBI Taxonomy" id="1379739"/>
    <lineage>
        <taxon>Bacteria</taxon>
        <taxon>Bacillati</taxon>
        <taxon>Bacillota</taxon>
        <taxon>Clostridia</taxon>
        <taxon>Eubacteriales</taxon>
        <taxon>Clostridiaceae</taxon>
        <taxon>Clostridium</taxon>
    </lineage>
</organism>
<dbReference type="OrthoDB" id="147067at2"/>
<sequence>MDIKSKLMQKNGLMAMTLAKEFLPMEEGDRILTVAQISEKYKTARGTIQAALKFLQEYGAIVLEPRGHLGTFINKISYEKLLEISDIKTIVGVMPLPYSKGYEGLATGLYNTLSATSFNISLAYMRGANNRVQALKEERYDFVVMSKLAAEYYINNGEDIEIVLGFDPHSYVNEHIVIFKNKEDKEIKDGMNVGIDYSSIDHEILSLHQCEGKNVNYVSMIYSQILNKILSGEIDAAIWNKDDIKDNDKKFNYYSIRNEKFNYADTEAVIVVNKNNEYLTKLLKKFLDKDQILDIQKKVVNEEIIPNY</sequence>
<feature type="domain" description="Uncharacterised protein YhfZ C-terminal" evidence="2">
    <location>
        <begin position="78"/>
        <end position="308"/>
    </location>
</feature>
<reference evidence="3 4" key="1">
    <citation type="submission" date="2014-06" db="EMBL/GenBank/DDBJ databases">
        <title>Genome characterization of distinct group I Clostridium botulinum lineages.</title>
        <authorList>
            <person name="Giordani F."/>
            <person name="Anselmo A."/>
            <person name="Fillo S."/>
            <person name="Palozzi A.M."/>
            <person name="Fortunato A."/>
            <person name="Gentile B."/>
            <person name="Ciammaruconi A."/>
            <person name="Anniballi F."/>
            <person name="De Medici D."/>
            <person name="Lista F."/>
        </authorList>
    </citation>
    <scope>NUCLEOTIDE SEQUENCE [LARGE SCALE GENOMIC DNA]</scope>
    <source>
        <strain evidence="3 4">B2 450</strain>
    </source>
</reference>
<dbReference type="InterPro" id="IPR036390">
    <property type="entry name" value="WH_DNA-bd_sf"/>
</dbReference>
<name>A0A0D1ALI9_CLOBO</name>
<dbReference type="EMBL" id="JXSU01000007">
    <property type="protein sequence ID" value="KIS23999.1"/>
    <property type="molecule type" value="Genomic_DNA"/>
</dbReference>
<gene>
    <name evidence="3" type="ORF">N495_10495</name>
</gene>
<dbReference type="GeneID" id="92938787"/>
<evidence type="ECO:0000259" key="1">
    <source>
        <dbReference type="Pfam" id="PF14502"/>
    </source>
</evidence>